<proteinExistence type="predicted"/>
<name>A0A6J8DAJ2_MYTCO</name>
<protein>
    <recommendedName>
        <fullName evidence="3">DZIP3-like HEPN domain-containing protein</fullName>
    </recommendedName>
</protein>
<dbReference type="OrthoDB" id="5973216at2759"/>
<gene>
    <name evidence="1" type="ORF">MCOR_38448</name>
</gene>
<dbReference type="AlphaFoldDB" id="A0A6J8DAJ2"/>
<dbReference type="Proteomes" id="UP000507470">
    <property type="component" value="Unassembled WGS sequence"/>
</dbReference>
<evidence type="ECO:0000313" key="1">
    <source>
        <dbReference type="EMBL" id="CAC5404691.1"/>
    </source>
</evidence>
<evidence type="ECO:0008006" key="3">
    <source>
        <dbReference type="Google" id="ProtNLM"/>
    </source>
</evidence>
<evidence type="ECO:0000313" key="2">
    <source>
        <dbReference type="Proteomes" id="UP000507470"/>
    </source>
</evidence>
<organism evidence="1 2">
    <name type="scientific">Mytilus coruscus</name>
    <name type="common">Sea mussel</name>
    <dbReference type="NCBI Taxonomy" id="42192"/>
    <lineage>
        <taxon>Eukaryota</taxon>
        <taxon>Metazoa</taxon>
        <taxon>Spiralia</taxon>
        <taxon>Lophotrochozoa</taxon>
        <taxon>Mollusca</taxon>
        <taxon>Bivalvia</taxon>
        <taxon>Autobranchia</taxon>
        <taxon>Pteriomorphia</taxon>
        <taxon>Mytilida</taxon>
        <taxon>Mytiloidea</taxon>
        <taxon>Mytilidae</taxon>
        <taxon>Mytilinae</taxon>
        <taxon>Mytilus</taxon>
    </lineage>
</organism>
<keyword evidence="2" id="KW-1185">Reference proteome</keyword>
<accession>A0A6J8DAJ2</accession>
<reference evidence="1 2" key="1">
    <citation type="submission" date="2020-06" db="EMBL/GenBank/DDBJ databases">
        <authorList>
            <person name="Li R."/>
            <person name="Bekaert M."/>
        </authorList>
    </citation>
    <scope>NUCLEOTIDE SEQUENCE [LARGE SCALE GENOMIC DNA]</scope>
    <source>
        <strain evidence="2">wild</strain>
    </source>
</reference>
<dbReference type="EMBL" id="CACVKT020007008">
    <property type="protein sequence ID" value="CAC5404691.1"/>
    <property type="molecule type" value="Genomic_DNA"/>
</dbReference>
<sequence length="578" mass="66085">MNEEPSTSGGIKRSIPQELLDEDDVIAERRQRVTGDINLSIPQELQDGVDVIAAKLPGIRDHIKRSIPRDHQDDVDVIAQHSQQKRETAKLSDLDDNQKRWSIVGICLHRIISPALRKFVLPILTALYNELTLNHKIDTQTYQTHLQKYPPRNVYLNYEAVNNNKATFGYQKANYDYTIKSVVDLSKLFLQTHMAQYTGFDDTCHSSALLRLIINIDKFPTVVKSDAEYVRSVIKDPWAHCIITDWTAGKYSDSFQRMEQLVKNLSLSFYEENQIIETLKEWKINAKPSDLDDNEQRWLFVGICMNTVLIPALRKYVVPILTVLYNELIRYQKIDTQTYLTHLKCYPPTNTFLNYEAVNNNKATYGHQKANYDYTIKSVVDVSKLFLPIHMAPVKSDAEDVRRNIRNKWAKGDCTQWDAFHYSNSFQLMGKLVKDLSLSLNEENQIIGKMKKWKINELLPDNNVKMTTSKDELATVRDEIEIQGHTGGKHEDPDLLPFAGTSEDFQKLLSTGTYESFENRVFLCGSCACGKSTLASVLIGSPIPLTWKSTDGLVIHFGRNGINLESFEMVPLKEGKVV</sequence>